<reference evidence="3 4" key="1">
    <citation type="journal article" date="2019" name="Int. J. Syst. Evol. Microbiol.">
        <title>The Global Catalogue of Microorganisms (GCM) 10K type strain sequencing project: providing services to taxonomists for standard genome sequencing and annotation.</title>
        <authorList>
            <consortium name="The Broad Institute Genomics Platform"/>
            <consortium name="The Broad Institute Genome Sequencing Center for Infectious Disease"/>
            <person name="Wu L."/>
            <person name="Ma J."/>
        </authorList>
    </citation>
    <scope>NUCLEOTIDE SEQUENCE [LARGE SCALE GENOMIC DNA]</scope>
    <source>
        <strain evidence="3 4">SKJ47</strain>
    </source>
</reference>
<accession>A0ABD5UP37</accession>
<keyword evidence="2" id="KW-0472">Membrane</keyword>
<feature type="region of interest" description="Disordered" evidence="1">
    <location>
        <begin position="82"/>
        <end position="104"/>
    </location>
</feature>
<dbReference type="EMBL" id="JBHSXL010000001">
    <property type="protein sequence ID" value="MFC6891224.1"/>
    <property type="molecule type" value="Genomic_DNA"/>
</dbReference>
<keyword evidence="2" id="KW-1133">Transmembrane helix</keyword>
<evidence type="ECO:0000313" key="3">
    <source>
        <dbReference type="EMBL" id="MFC6891224.1"/>
    </source>
</evidence>
<dbReference type="RefSeq" id="WP_379739166.1">
    <property type="nucleotide sequence ID" value="NZ_JBHSVN010000001.1"/>
</dbReference>
<feature type="transmembrane region" description="Helical" evidence="2">
    <location>
        <begin position="36"/>
        <end position="54"/>
    </location>
</feature>
<evidence type="ECO:0008006" key="5">
    <source>
        <dbReference type="Google" id="ProtNLM"/>
    </source>
</evidence>
<feature type="transmembrane region" description="Helical" evidence="2">
    <location>
        <begin position="6"/>
        <end position="24"/>
    </location>
</feature>
<keyword evidence="2" id="KW-0812">Transmembrane</keyword>
<name>A0ABD5UP37_9EURY</name>
<evidence type="ECO:0000256" key="1">
    <source>
        <dbReference type="SAM" id="MobiDB-lite"/>
    </source>
</evidence>
<gene>
    <name evidence="3" type="ORF">ACFQE9_01050</name>
</gene>
<comment type="caution">
    <text evidence="3">The sequence shown here is derived from an EMBL/GenBank/DDBJ whole genome shotgun (WGS) entry which is preliminary data.</text>
</comment>
<feature type="transmembrane region" description="Helical" evidence="2">
    <location>
        <begin position="60"/>
        <end position="76"/>
    </location>
</feature>
<evidence type="ECO:0000256" key="2">
    <source>
        <dbReference type="SAM" id="Phobius"/>
    </source>
</evidence>
<protein>
    <recommendedName>
        <fullName evidence="5">Integral membrane protein</fullName>
    </recommendedName>
</protein>
<feature type="compositionally biased region" description="Basic and acidic residues" evidence="1">
    <location>
        <begin position="95"/>
        <end position="104"/>
    </location>
</feature>
<dbReference type="Proteomes" id="UP001596296">
    <property type="component" value="Unassembled WGS sequence"/>
</dbReference>
<keyword evidence="4" id="KW-1185">Reference proteome</keyword>
<dbReference type="AlphaFoldDB" id="A0ABD5UP37"/>
<proteinExistence type="predicted"/>
<organism evidence="3 4">
    <name type="scientific">Halopenitus salinus</name>
    <dbReference type="NCBI Taxonomy" id="1198295"/>
    <lineage>
        <taxon>Archaea</taxon>
        <taxon>Methanobacteriati</taxon>
        <taxon>Methanobacteriota</taxon>
        <taxon>Stenosarchaea group</taxon>
        <taxon>Halobacteria</taxon>
        <taxon>Halobacteriales</taxon>
        <taxon>Haloferacaceae</taxon>
        <taxon>Halopenitus</taxon>
    </lineage>
</organism>
<sequence>MALAPIVAGSGVLLAAAAAIAVYWDADRLGIARAPLWAGFVFVTVAVGLTLPVFVPTIPIPGTLIILVMGPALYAFERDDSRYGSDADPGSLPNEARDDGEKEE</sequence>
<evidence type="ECO:0000313" key="4">
    <source>
        <dbReference type="Proteomes" id="UP001596296"/>
    </source>
</evidence>